<dbReference type="KEGG" id="dmo:Dmoj_GI26227"/>
<protein>
    <submittedName>
        <fullName evidence="1">Uncharacterized protein</fullName>
    </submittedName>
</protein>
<name>A0A0Q9XSV6_DROMO</name>
<sequence>MFCRRCWIDFTAGEEDYVVCAGPCAWPYHATCAAVPRELARELRRSSSNNFDTNFPSFVPAPARNGTVTIVVNFIACNCSLRYL</sequence>
<dbReference type="AlphaFoldDB" id="A0A0Q9XSV6"/>
<proteinExistence type="predicted"/>
<dbReference type="Proteomes" id="UP000009192">
    <property type="component" value="Unassembled WGS sequence"/>
</dbReference>
<organism evidence="1 2">
    <name type="scientific">Drosophila mojavensis</name>
    <name type="common">Fruit fly</name>
    <dbReference type="NCBI Taxonomy" id="7230"/>
    <lineage>
        <taxon>Eukaryota</taxon>
        <taxon>Metazoa</taxon>
        <taxon>Ecdysozoa</taxon>
        <taxon>Arthropoda</taxon>
        <taxon>Hexapoda</taxon>
        <taxon>Insecta</taxon>
        <taxon>Pterygota</taxon>
        <taxon>Neoptera</taxon>
        <taxon>Endopterygota</taxon>
        <taxon>Diptera</taxon>
        <taxon>Brachycera</taxon>
        <taxon>Muscomorpha</taxon>
        <taxon>Ephydroidea</taxon>
        <taxon>Drosophilidae</taxon>
        <taxon>Drosophila</taxon>
    </lineage>
</organism>
<gene>
    <name evidence="1" type="primary">Dmoj\GI26227</name>
    <name evidence="1" type="ORF">Dmoj_GI26227</name>
</gene>
<evidence type="ECO:0000313" key="1">
    <source>
        <dbReference type="EMBL" id="KRG07112.1"/>
    </source>
</evidence>
<dbReference type="InParanoid" id="A0A0Q9XSV6"/>
<dbReference type="EMBL" id="CH933812">
    <property type="protein sequence ID" value="KRG07112.1"/>
    <property type="molecule type" value="Genomic_DNA"/>
</dbReference>
<accession>A0A0Q9XSV6</accession>
<evidence type="ECO:0000313" key="2">
    <source>
        <dbReference type="Proteomes" id="UP000009192"/>
    </source>
</evidence>
<reference evidence="1 2" key="1">
    <citation type="journal article" date="2007" name="Nature">
        <title>Evolution of genes and genomes on the Drosophila phylogeny.</title>
        <authorList>
            <consortium name="Drosophila 12 Genomes Consortium"/>
            <person name="Clark A.G."/>
            <person name="Eisen M.B."/>
            <person name="Smith D.R."/>
            <person name="Bergman C.M."/>
            <person name="Oliver B."/>
            <person name="Markow T.A."/>
            <person name="Kaufman T.C."/>
            <person name="Kellis M."/>
            <person name="Gelbart W."/>
            <person name="Iyer V.N."/>
            <person name="Pollard D.A."/>
            <person name="Sackton T.B."/>
            <person name="Larracuente A.M."/>
            <person name="Singh N.D."/>
            <person name="Abad J.P."/>
            <person name="Abt D.N."/>
            <person name="Adryan B."/>
            <person name="Aguade M."/>
            <person name="Akashi H."/>
            <person name="Anderson W.W."/>
            <person name="Aquadro C.F."/>
            <person name="Ardell D.H."/>
            <person name="Arguello R."/>
            <person name="Artieri C.G."/>
            <person name="Barbash D.A."/>
            <person name="Barker D."/>
            <person name="Barsanti P."/>
            <person name="Batterham P."/>
            <person name="Batzoglou S."/>
            <person name="Begun D."/>
            <person name="Bhutkar A."/>
            <person name="Blanco E."/>
            <person name="Bosak S.A."/>
            <person name="Bradley R.K."/>
            <person name="Brand A.D."/>
            <person name="Brent M.R."/>
            <person name="Brooks A.N."/>
            <person name="Brown R.H."/>
            <person name="Butlin R.K."/>
            <person name="Caggese C."/>
            <person name="Calvi B.R."/>
            <person name="Bernardo de Carvalho A."/>
            <person name="Caspi A."/>
            <person name="Castrezana S."/>
            <person name="Celniker S.E."/>
            <person name="Chang J.L."/>
            <person name="Chapple C."/>
            <person name="Chatterji S."/>
            <person name="Chinwalla A."/>
            <person name="Civetta A."/>
            <person name="Clifton S.W."/>
            <person name="Comeron J.M."/>
            <person name="Costello J.C."/>
            <person name="Coyne J.A."/>
            <person name="Daub J."/>
            <person name="David R.G."/>
            <person name="Delcher A.L."/>
            <person name="Delehaunty K."/>
            <person name="Do C.B."/>
            <person name="Ebling H."/>
            <person name="Edwards K."/>
            <person name="Eickbush T."/>
            <person name="Evans J.D."/>
            <person name="Filipski A."/>
            <person name="Findeiss S."/>
            <person name="Freyhult E."/>
            <person name="Fulton L."/>
            <person name="Fulton R."/>
            <person name="Garcia A.C."/>
            <person name="Gardiner A."/>
            <person name="Garfield D.A."/>
            <person name="Garvin B.E."/>
            <person name="Gibson G."/>
            <person name="Gilbert D."/>
            <person name="Gnerre S."/>
            <person name="Godfrey J."/>
            <person name="Good R."/>
            <person name="Gotea V."/>
            <person name="Gravely B."/>
            <person name="Greenberg A.J."/>
            <person name="Griffiths-Jones S."/>
            <person name="Gross S."/>
            <person name="Guigo R."/>
            <person name="Gustafson E.A."/>
            <person name="Haerty W."/>
            <person name="Hahn M.W."/>
            <person name="Halligan D.L."/>
            <person name="Halpern A.L."/>
            <person name="Halter G.M."/>
            <person name="Han M.V."/>
            <person name="Heger A."/>
            <person name="Hillier L."/>
            <person name="Hinrichs A.S."/>
            <person name="Holmes I."/>
            <person name="Hoskins R.A."/>
            <person name="Hubisz M.J."/>
            <person name="Hultmark D."/>
            <person name="Huntley M.A."/>
            <person name="Jaffe D.B."/>
            <person name="Jagadeeshan S."/>
            <person name="Jeck W.R."/>
            <person name="Johnson J."/>
            <person name="Jones C.D."/>
            <person name="Jordan W.C."/>
            <person name="Karpen G.H."/>
            <person name="Kataoka E."/>
            <person name="Keightley P.D."/>
            <person name="Kheradpour P."/>
            <person name="Kirkness E.F."/>
            <person name="Koerich L.B."/>
            <person name="Kristiansen K."/>
            <person name="Kudrna D."/>
            <person name="Kulathinal R.J."/>
            <person name="Kumar S."/>
            <person name="Kwok R."/>
            <person name="Lander E."/>
            <person name="Langley C.H."/>
            <person name="Lapoint R."/>
            <person name="Lazzaro B.P."/>
            <person name="Lee S.J."/>
            <person name="Levesque L."/>
            <person name="Li R."/>
            <person name="Lin C.F."/>
            <person name="Lin M.F."/>
            <person name="Lindblad-Toh K."/>
            <person name="Llopart A."/>
            <person name="Long M."/>
            <person name="Low L."/>
            <person name="Lozovsky E."/>
            <person name="Lu J."/>
            <person name="Luo M."/>
            <person name="Machado C.A."/>
            <person name="Makalowski W."/>
            <person name="Marzo M."/>
            <person name="Matsuda M."/>
            <person name="Matzkin L."/>
            <person name="McAllister B."/>
            <person name="McBride C.S."/>
            <person name="McKernan B."/>
            <person name="McKernan K."/>
            <person name="Mendez-Lago M."/>
            <person name="Minx P."/>
            <person name="Mollenhauer M.U."/>
            <person name="Montooth K."/>
            <person name="Mount S.M."/>
            <person name="Mu X."/>
            <person name="Myers E."/>
            <person name="Negre B."/>
            <person name="Newfeld S."/>
            <person name="Nielsen R."/>
            <person name="Noor M.A."/>
            <person name="O'Grady P."/>
            <person name="Pachter L."/>
            <person name="Papaceit M."/>
            <person name="Parisi M.J."/>
            <person name="Parisi M."/>
            <person name="Parts L."/>
            <person name="Pedersen J.S."/>
            <person name="Pesole G."/>
            <person name="Phillippy A.M."/>
            <person name="Ponting C.P."/>
            <person name="Pop M."/>
            <person name="Porcelli D."/>
            <person name="Powell J.R."/>
            <person name="Prohaska S."/>
            <person name="Pruitt K."/>
            <person name="Puig M."/>
            <person name="Quesneville H."/>
            <person name="Ram K.R."/>
            <person name="Rand D."/>
            <person name="Rasmussen M.D."/>
            <person name="Reed L.K."/>
            <person name="Reenan R."/>
            <person name="Reily A."/>
            <person name="Remington K.A."/>
            <person name="Rieger T.T."/>
            <person name="Ritchie M.G."/>
            <person name="Robin C."/>
            <person name="Rogers Y.H."/>
            <person name="Rohde C."/>
            <person name="Rozas J."/>
            <person name="Rubenfield M.J."/>
            <person name="Ruiz A."/>
            <person name="Russo S."/>
            <person name="Salzberg S.L."/>
            <person name="Sanchez-Gracia A."/>
            <person name="Saranga D.J."/>
            <person name="Sato H."/>
            <person name="Schaeffer S.W."/>
            <person name="Schatz M.C."/>
            <person name="Schlenke T."/>
            <person name="Schwartz R."/>
            <person name="Segarra C."/>
            <person name="Singh R.S."/>
            <person name="Sirot L."/>
            <person name="Sirota M."/>
            <person name="Sisneros N.B."/>
            <person name="Smith C.D."/>
            <person name="Smith T.F."/>
            <person name="Spieth J."/>
            <person name="Stage D.E."/>
            <person name="Stark A."/>
            <person name="Stephan W."/>
            <person name="Strausberg R.L."/>
            <person name="Strempel S."/>
            <person name="Sturgill D."/>
            <person name="Sutton G."/>
            <person name="Sutton G.G."/>
            <person name="Tao W."/>
            <person name="Teichmann S."/>
            <person name="Tobari Y.N."/>
            <person name="Tomimura Y."/>
            <person name="Tsolas J.M."/>
            <person name="Valente V.L."/>
            <person name="Venter E."/>
            <person name="Venter J.C."/>
            <person name="Vicario S."/>
            <person name="Vieira F.G."/>
            <person name="Vilella A.J."/>
            <person name="Villasante A."/>
            <person name="Walenz B."/>
            <person name="Wang J."/>
            <person name="Wasserman M."/>
            <person name="Watts T."/>
            <person name="Wilson D."/>
            <person name="Wilson R.K."/>
            <person name="Wing R.A."/>
            <person name="Wolfner M.F."/>
            <person name="Wong A."/>
            <person name="Wong G.K."/>
            <person name="Wu C.I."/>
            <person name="Wu G."/>
            <person name="Yamamoto D."/>
            <person name="Yang H.P."/>
            <person name="Yang S.P."/>
            <person name="Yorke J.A."/>
            <person name="Yoshida K."/>
            <person name="Zdobnov E."/>
            <person name="Zhang P."/>
            <person name="Zhang Y."/>
            <person name="Zimin A.V."/>
            <person name="Baldwin J."/>
            <person name="Abdouelleil A."/>
            <person name="Abdulkadir J."/>
            <person name="Abebe A."/>
            <person name="Abera B."/>
            <person name="Abreu J."/>
            <person name="Acer S.C."/>
            <person name="Aftuck L."/>
            <person name="Alexander A."/>
            <person name="An P."/>
            <person name="Anderson E."/>
            <person name="Anderson S."/>
            <person name="Arachi H."/>
            <person name="Azer M."/>
            <person name="Bachantsang P."/>
            <person name="Barry A."/>
            <person name="Bayul T."/>
            <person name="Berlin A."/>
            <person name="Bessette D."/>
            <person name="Bloom T."/>
            <person name="Blye J."/>
            <person name="Boguslavskiy L."/>
            <person name="Bonnet C."/>
            <person name="Boukhgalter B."/>
            <person name="Bourzgui I."/>
            <person name="Brown A."/>
            <person name="Cahill P."/>
            <person name="Channer S."/>
            <person name="Cheshatsang Y."/>
            <person name="Chuda L."/>
            <person name="Citroen M."/>
            <person name="Collymore A."/>
            <person name="Cooke P."/>
            <person name="Costello M."/>
            <person name="D'Aco K."/>
            <person name="Daza R."/>
            <person name="De Haan G."/>
            <person name="DeGray S."/>
            <person name="DeMaso C."/>
            <person name="Dhargay N."/>
            <person name="Dooley K."/>
            <person name="Dooley E."/>
            <person name="Doricent M."/>
            <person name="Dorje P."/>
            <person name="Dorjee K."/>
            <person name="Dupes A."/>
            <person name="Elong R."/>
            <person name="Falk J."/>
            <person name="Farina A."/>
            <person name="Faro S."/>
            <person name="Ferguson D."/>
            <person name="Fisher S."/>
            <person name="Foley C.D."/>
            <person name="Franke A."/>
            <person name="Friedrich D."/>
            <person name="Gadbois L."/>
            <person name="Gearin G."/>
            <person name="Gearin C.R."/>
            <person name="Giannoukos G."/>
            <person name="Goode T."/>
            <person name="Graham J."/>
            <person name="Grandbois E."/>
            <person name="Grewal S."/>
            <person name="Gyaltsen K."/>
            <person name="Hafez N."/>
            <person name="Hagos B."/>
            <person name="Hall J."/>
            <person name="Henson C."/>
            <person name="Hollinger A."/>
            <person name="Honan T."/>
            <person name="Huard M.D."/>
            <person name="Hughes L."/>
            <person name="Hurhula B."/>
            <person name="Husby M.E."/>
            <person name="Kamat A."/>
            <person name="Kanga B."/>
            <person name="Kashin S."/>
            <person name="Khazanovich D."/>
            <person name="Kisner P."/>
            <person name="Lance K."/>
            <person name="Lara M."/>
            <person name="Lee W."/>
            <person name="Lennon N."/>
            <person name="Letendre F."/>
            <person name="LeVine R."/>
            <person name="Lipovsky A."/>
            <person name="Liu X."/>
            <person name="Liu J."/>
            <person name="Liu S."/>
            <person name="Lokyitsang T."/>
            <person name="Lokyitsang Y."/>
            <person name="Lubonja R."/>
            <person name="Lui A."/>
            <person name="MacDonald P."/>
            <person name="Magnisalis V."/>
            <person name="Maru K."/>
            <person name="Matthews C."/>
            <person name="McCusker W."/>
            <person name="McDonough S."/>
            <person name="Mehta T."/>
            <person name="Meldrim J."/>
            <person name="Meneus L."/>
            <person name="Mihai O."/>
            <person name="Mihalev A."/>
            <person name="Mihova T."/>
            <person name="Mittelman R."/>
            <person name="Mlenga V."/>
            <person name="Montmayeur A."/>
            <person name="Mulrain L."/>
            <person name="Navidi A."/>
            <person name="Naylor J."/>
            <person name="Negash T."/>
            <person name="Nguyen T."/>
            <person name="Nguyen N."/>
            <person name="Nicol R."/>
            <person name="Norbu C."/>
            <person name="Norbu N."/>
            <person name="Novod N."/>
            <person name="O'Neill B."/>
            <person name="Osman S."/>
            <person name="Markiewicz E."/>
            <person name="Oyono O.L."/>
            <person name="Patti C."/>
            <person name="Phunkhang P."/>
            <person name="Pierre F."/>
            <person name="Priest M."/>
            <person name="Raghuraman S."/>
            <person name="Rege F."/>
            <person name="Reyes R."/>
            <person name="Rise C."/>
            <person name="Rogov P."/>
            <person name="Ross K."/>
            <person name="Ryan E."/>
            <person name="Settipalli S."/>
            <person name="Shea T."/>
            <person name="Sherpa N."/>
            <person name="Shi L."/>
            <person name="Shih D."/>
            <person name="Sparrow T."/>
            <person name="Spaulding J."/>
            <person name="Stalker J."/>
            <person name="Stange-Thomann N."/>
            <person name="Stavropoulos S."/>
            <person name="Stone C."/>
            <person name="Strader C."/>
            <person name="Tesfaye S."/>
            <person name="Thomson T."/>
            <person name="Thoulutsang Y."/>
            <person name="Thoulutsang D."/>
            <person name="Topham K."/>
            <person name="Topping I."/>
            <person name="Tsamla T."/>
            <person name="Vassiliev H."/>
            <person name="Vo A."/>
            <person name="Wangchuk T."/>
            <person name="Wangdi T."/>
            <person name="Weiand M."/>
            <person name="Wilkinson J."/>
            <person name="Wilson A."/>
            <person name="Yadav S."/>
            <person name="Young G."/>
            <person name="Yu Q."/>
            <person name="Zembek L."/>
            <person name="Zhong D."/>
            <person name="Zimmer A."/>
            <person name="Zwirko Z."/>
            <person name="Jaffe D.B."/>
            <person name="Alvarez P."/>
            <person name="Brockman W."/>
            <person name="Butler J."/>
            <person name="Chin C."/>
            <person name="Gnerre S."/>
            <person name="Grabherr M."/>
            <person name="Kleber M."/>
            <person name="Mauceli E."/>
            <person name="MacCallum I."/>
        </authorList>
    </citation>
    <scope>NUCLEOTIDE SEQUENCE [LARGE SCALE GENOMIC DNA]</scope>
    <source>
        <strain evidence="2">Tucson 15081-1352.22</strain>
    </source>
</reference>
<keyword evidence="2" id="KW-1185">Reference proteome</keyword>